<evidence type="ECO:0000256" key="5">
    <source>
        <dbReference type="ARBA" id="ARBA00023242"/>
    </source>
</evidence>
<dbReference type="EMBL" id="CAXLJM020000046">
    <property type="protein sequence ID" value="CAL8110734.1"/>
    <property type="molecule type" value="Genomic_DNA"/>
</dbReference>
<keyword evidence="4" id="KW-0677">Repeat</keyword>
<feature type="region of interest" description="Disordered" evidence="7">
    <location>
        <begin position="100"/>
        <end position="119"/>
    </location>
</feature>
<organism evidence="8 9">
    <name type="scientific">Orchesella dallaii</name>
    <dbReference type="NCBI Taxonomy" id="48710"/>
    <lineage>
        <taxon>Eukaryota</taxon>
        <taxon>Metazoa</taxon>
        <taxon>Ecdysozoa</taxon>
        <taxon>Arthropoda</taxon>
        <taxon>Hexapoda</taxon>
        <taxon>Collembola</taxon>
        <taxon>Entomobryomorpha</taxon>
        <taxon>Entomobryoidea</taxon>
        <taxon>Orchesellidae</taxon>
        <taxon>Orchesellinae</taxon>
        <taxon>Orchesella</taxon>
    </lineage>
</organism>
<evidence type="ECO:0000256" key="6">
    <source>
        <dbReference type="ARBA" id="ARBA00025767"/>
    </source>
</evidence>
<sequence length="449" mass="50223">MPTVDIEDIDNMSIDSDNQDGREENKKSVKDKLVPAWYDSDDDILDEQGIKSRRVNLEARPEKKYEDRLHQTFNLAFGATPKWADLETVLSERKGVKNLDESDDEDVDSRQSRSDQASTGLAKGNFEVFRVVDLNARGREEGRLIRCIDFHPKHNVGLVAGNSNVVGLYTVDGTKNPIHQSIKFEKFEIRNASFSTCGQEFYVSSGLFNHFYTYDMNSGVIKKTRPCSINARETIRKLYPSPDGQVLVALGHHGDMYLYSSKSKEVITTLKMNGEVSSVTFNKDGSKMLSVGDGQDIFCWDMKNRVCCAKYTDISLQYATQVASSDNNVALGMTSGIVSIYDNLFNEKQDIPSTVQINPLKSLQNLVTSVSSLKFNSTSEILAMGSTDKQNAIRLVHAPSLTVFPNFPFLNADYGRPQTIAFTPNSGYMAVGGNKGIAYLFRLKKYENY</sequence>
<comment type="subcellular location">
    <subcellularLocation>
        <location evidence="1">Nucleus</location>
        <location evidence="1">Nucleolus</location>
    </subcellularLocation>
</comment>
<dbReference type="InterPro" id="IPR045161">
    <property type="entry name" value="Utp18"/>
</dbReference>
<evidence type="ECO:0000256" key="2">
    <source>
        <dbReference type="ARBA" id="ARBA00022552"/>
    </source>
</evidence>
<evidence type="ECO:0000256" key="3">
    <source>
        <dbReference type="ARBA" id="ARBA00022574"/>
    </source>
</evidence>
<dbReference type="PANTHER" id="PTHR18359">
    <property type="entry name" value="WD-REPEAT PROTEIN-RELATED"/>
    <property type="match status" value="1"/>
</dbReference>
<dbReference type="InterPro" id="IPR036322">
    <property type="entry name" value="WD40_repeat_dom_sf"/>
</dbReference>
<feature type="compositionally biased region" description="Acidic residues" evidence="7">
    <location>
        <begin position="1"/>
        <end position="10"/>
    </location>
</feature>
<keyword evidence="5" id="KW-0539">Nucleus</keyword>
<dbReference type="SUPFAM" id="SSF50978">
    <property type="entry name" value="WD40 repeat-like"/>
    <property type="match status" value="1"/>
</dbReference>
<feature type="region of interest" description="Disordered" evidence="7">
    <location>
        <begin position="1"/>
        <end position="29"/>
    </location>
</feature>
<dbReference type="Pfam" id="PF00400">
    <property type="entry name" value="WD40"/>
    <property type="match status" value="1"/>
</dbReference>
<evidence type="ECO:0000256" key="4">
    <source>
        <dbReference type="ARBA" id="ARBA00022737"/>
    </source>
</evidence>
<dbReference type="SMART" id="SM00320">
    <property type="entry name" value="WD40"/>
    <property type="match status" value="4"/>
</dbReference>
<keyword evidence="2" id="KW-0698">rRNA processing</keyword>
<dbReference type="Gene3D" id="2.130.10.10">
    <property type="entry name" value="YVTN repeat-like/Quinoprotein amine dehydrogenase"/>
    <property type="match status" value="1"/>
</dbReference>
<name>A0ABP1QU24_9HEXA</name>
<comment type="similarity">
    <text evidence="6">Belongs to the WD repeat UTP18 family.</text>
</comment>
<proteinExistence type="inferred from homology"/>
<evidence type="ECO:0000256" key="7">
    <source>
        <dbReference type="SAM" id="MobiDB-lite"/>
    </source>
</evidence>
<evidence type="ECO:0000313" key="9">
    <source>
        <dbReference type="Proteomes" id="UP001642540"/>
    </source>
</evidence>
<gene>
    <name evidence="8" type="ORF">ODALV1_LOCUS14421</name>
</gene>
<keyword evidence="9" id="KW-1185">Reference proteome</keyword>
<evidence type="ECO:0000256" key="1">
    <source>
        <dbReference type="ARBA" id="ARBA00004604"/>
    </source>
</evidence>
<feature type="compositionally biased region" description="Basic and acidic residues" evidence="7">
    <location>
        <begin position="19"/>
        <end position="29"/>
    </location>
</feature>
<dbReference type="InterPro" id="IPR015943">
    <property type="entry name" value="WD40/YVTN_repeat-like_dom_sf"/>
</dbReference>
<evidence type="ECO:0000313" key="8">
    <source>
        <dbReference type="EMBL" id="CAL8110734.1"/>
    </source>
</evidence>
<comment type="caution">
    <text evidence="8">The sequence shown here is derived from an EMBL/GenBank/DDBJ whole genome shotgun (WGS) entry which is preliminary data.</text>
</comment>
<dbReference type="Proteomes" id="UP001642540">
    <property type="component" value="Unassembled WGS sequence"/>
</dbReference>
<reference evidence="8 9" key="1">
    <citation type="submission" date="2024-08" db="EMBL/GenBank/DDBJ databases">
        <authorList>
            <person name="Cucini C."/>
            <person name="Frati F."/>
        </authorList>
    </citation>
    <scope>NUCLEOTIDE SEQUENCE [LARGE SCALE GENOMIC DNA]</scope>
</reference>
<dbReference type="PANTHER" id="PTHR18359:SF0">
    <property type="entry name" value="U3 SMALL NUCLEOLAR RNA-ASSOCIATED PROTEIN 18 HOMOLOG"/>
    <property type="match status" value="1"/>
</dbReference>
<dbReference type="InterPro" id="IPR001680">
    <property type="entry name" value="WD40_rpt"/>
</dbReference>
<accession>A0ABP1QU24</accession>
<evidence type="ECO:0008006" key="10">
    <source>
        <dbReference type="Google" id="ProtNLM"/>
    </source>
</evidence>
<protein>
    <recommendedName>
        <fullName evidence="10">U3 small nucleolar RNA-associated protein 18</fullName>
    </recommendedName>
</protein>
<keyword evidence="3" id="KW-0853">WD repeat</keyword>